<dbReference type="EMBL" id="JACHDY010000001">
    <property type="protein sequence ID" value="MBB5315597.1"/>
    <property type="molecule type" value="Genomic_DNA"/>
</dbReference>
<sequence>MARATMPVGINLNLTSSTRTKTQDIPERDLNKGSSPAAGIVFGLLCSLIAWMFLAYGIYRLHAMSIAIR</sequence>
<protein>
    <submittedName>
        <fullName evidence="2">Uncharacterized protein</fullName>
    </submittedName>
</protein>
<keyword evidence="1" id="KW-0812">Transmembrane</keyword>
<dbReference type="AlphaFoldDB" id="A0A7W8MPV6"/>
<organism evidence="2 3">
    <name type="scientific">Tunturiibacter empetritectus</name>
    <dbReference type="NCBI Taxonomy" id="3069691"/>
    <lineage>
        <taxon>Bacteria</taxon>
        <taxon>Pseudomonadati</taxon>
        <taxon>Acidobacteriota</taxon>
        <taxon>Terriglobia</taxon>
        <taxon>Terriglobales</taxon>
        <taxon>Acidobacteriaceae</taxon>
        <taxon>Tunturiibacter</taxon>
    </lineage>
</organism>
<name>A0A7W8MPV6_9BACT</name>
<evidence type="ECO:0000313" key="2">
    <source>
        <dbReference type="EMBL" id="MBB5315597.1"/>
    </source>
</evidence>
<gene>
    <name evidence="2" type="ORF">HDF09_000247</name>
</gene>
<accession>A0A7W8MPV6</accession>
<comment type="caution">
    <text evidence="2">The sequence shown here is derived from an EMBL/GenBank/DDBJ whole genome shotgun (WGS) entry which is preliminary data.</text>
</comment>
<evidence type="ECO:0000256" key="1">
    <source>
        <dbReference type="SAM" id="Phobius"/>
    </source>
</evidence>
<feature type="transmembrane region" description="Helical" evidence="1">
    <location>
        <begin position="37"/>
        <end position="59"/>
    </location>
</feature>
<keyword evidence="1" id="KW-1133">Transmembrane helix</keyword>
<dbReference type="Proteomes" id="UP000568106">
    <property type="component" value="Unassembled WGS sequence"/>
</dbReference>
<keyword evidence="3" id="KW-1185">Reference proteome</keyword>
<proteinExistence type="predicted"/>
<evidence type="ECO:0000313" key="3">
    <source>
        <dbReference type="Proteomes" id="UP000568106"/>
    </source>
</evidence>
<reference evidence="2" key="1">
    <citation type="submission" date="2020-08" db="EMBL/GenBank/DDBJ databases">
        <title>Genomic Encyclopedia of Type Strains, Phase IV (KMG-V): Genome sequencing to study the core and pangenomes of soil and plant-associated prokaryotes.</title>
        <authorList>
            <person name="Whitman W."/>
        </authorList>
    </citation>
    <scope>NUCLEOTIDE SEQUENCE [LARGE SCALE GENOMIC DNA]</scope>
    <source>
        <strain evidence="2">M8UP27</strain>
    </source>
</reference>
<keyword evidence="1" id="KW-0472">Membrane</keyword>